<protein>
    <submittedName>
        <fullName evidence="1">Uncharacterized protein</fullName>
    </submittedName>
</protein>
<name>A0A4C1SQA6_EUMVA</name>
<dbReference type="Proteomes" id="UP000299102">
    <property type="component" value="Unassembled WGS sequence"/>
</dbReference>
<sequence length="95" mass="11354">MQLSWTRTATRRRRTNVILHLRIRHASPDVNIITLRIFRVKAPGDIQLSEFVWSRALCTKTDEHYFIFVFLLLQPRARIPVWLWCVCVETSERFG</sequence>
<proteinExistence type="predicted"/>
<accession>A0A4C1SQA6</accession>
<evidence type="ECO:0000313" key="2">
    <source>
        <dbReference type="Proteomes" id="UP000299102"/>
    </source>
</evidence>
<gene>
    <name evidence="1" type="ORF">EVAR_74879_1</name>
</gene>
<reference evidence="1 2" key="1">
    <citation type="journal article" date="2019" name="Commun. Biol.">
        <title>The bagworm genome reveals a unique fibroin gene that provides high tensile strength.</title>
        <authorList>
            <person name="Kono N."/>
            <person name="Nakamura H."/>
            <person name="Ohtoshi R."/>
            <person name="Tomita M."/>
            <person name="Numata K."/>
            <person name="Arakawa K."/>
        </authorList>
    </citation>
    <scope>NUCLEOTIDE SEQUENCE [LARGE SCALE GENOMIC DNA]</scope>
</reference>
<comment type="caution">
    <text evidence="1">The sequence shown here is derived from an EMBL/GenBank/DDBJ whole genome shotgun (WGS) entry which is preliminary data.</text>
</comment>
<keyword evidence="2" id="KW-1185">Reference proteome</keyword>
<dbReference type="AlphaFoldDB" id="A0A4C1SQA6"/>
<organism evidence="1 2">
    <name type="scientific">Eumeta variegata</name>
    <name type="common">Bagworm moth</name>
    <name type="synonym">Eumeta japonica</name>
    <dbReference type="NCBI Taxonomy" id="151549"/>
    <lineage>
        <taxon>Eukaryota</taxon>
        <taxon>Metazoa</taxon>
        <taxon>Ecdysozoa</taxon>
        <taxon>Arthropoda</taxon>
        <taxon>Hexapoda</taxon>
        <taxon>Insecta</taxon>
        <taxon>Pterygota</taxon>
        <taxon>Neoptera</taxon>
        <taxon>Endopterygota</taxon>
        <taxon>Lepidoptera</taxon>
        <taxon>Glossata</taxon>
        <taxon>Ditrysia</taxon>
        <taxon>Tineoidea</taxon>
        <taxon>Psychidae</taxon>
        <taxon>Oiketicinae</taxon>
        <taxon>Eumeta</taxon>
    </lineage>
</organism>
<evidence type="ECO:0000313" key="1">
    <source>
        <dbReference type="EMBL" id="GBP04165.1"/>
    </source>
</evidence>
<dbReference type="EMBL" id="BGZK01000012">
    <property type="protein sequence ID" value="GBP04165.1"/>
    <property type="molecule type" value="Genomic_DNA"/>
</dbReference>